<keyword evidence="3 13" id="KW-0963">Cytoplasm</keyword>
<feature type="short sequence motif" description="'HIGH' region" evidence="13">
    <location>
        <begin position="56"/>
        <end position="66"/>
    </location>
</feature>
<dbReference type="Gene3D" id="1.10.287.380">
    <property type="entry name" value="Valyl-tRNA synthetase, C-terminal domain"/>
    <property type="match status" value="1"/>
</dbReference>
<feature type="short sequence motif" description="'KMSKS' region" evidence="13">
    <location>
        <begin position="568"/>
        <end position="572"/>
    </location>
</feature>
<evidence type="ECO:0000256" key="9">
    <source>
        <dbReference type="ARBA" id="ARBA00023146"/>
    </source>
</evidence>
<dbReference type="InterPro" id="IPR037118">
    <property type="entry name" value="Val-tRNA_synth_C_sf"/>
</dbReference>
<dbReference type="FunFam" id="1.10.287.380:FF:000001">
    <property type="entry name" value="Valine--tRNA ligase"/>
    <property type="match status" value="1"/>
</dbReference>
<dbReference type="FunFam" id="3.40.50.620:FF:000146">
    <property type="entry name" value="Valine--tRNA ligase"/>
    <property type="match status" value="1"/>
</dbReference>
<keyword evidence="9 13" id="KW-0030">Aminoacyl-tRNA synthetase</keyword>
<dbReference type="GO" id="GO:0005829">
    <property type="term" value="C:cytosol"/>
    <property type="evidence" value="ECO:0007669"/>
    <property type="project" value="TreeGrafter"/>
</dbReference>
<dbReference type="InterPro" id="IPR019499">
    <property type="entry name" value="Val-tRNA_synth_tRNA-bd"/>
</dbReference>
<dbReference type="InterPro" id="IPR033705">
    <property type="entry name" value="Anticodon_Ia_Val"/>
</dbReference>
<dbReference type="SUPFAM" id="SSF52374">
    <property type="entry name" value="Nucleotidylyl transferase"/>
    <property type="match status" value="1"/>
</dbReference>
<evidence type="ECO:0000256" key="13">
    <source>
        <dbReference type="HAMAP-Rule" id="MF_02004"/>
    </source>
</evidence>
<dbReference type="SUPFAM" id="SSF47323">
    <property type="entry name" value="Anticodon-binding domain of a subclass of class I aminoacyl-tRNA synthetases"/>
    <property type="match status" value="1"/>
</dbReference>
<dbReference type="SUPFAM" id="SSF50677">
    <property type="entry name" value="ValRS/IleRS/LeuRS editing domain"/>
    <property type="match status" value="1"/>
</dbReference>
<evidence type="ECO:0000256" key="4">
    <source>
        <dbReference type="ARBA" id="ARBA00022598"/>
    </source>
</evidence>
<dbReference type="GO" id="GO:0004832">
    <property type="term" value="F:valine-tRNA ligase activity"/>
    <property type="evidence" value="ECO:0007669"/>
    <property type="project" value="UniProtKB-UniRule"/>
</dbReference>
<feature type="domain" description="Methionyl/Valyl/Leucyl/Isoleucyl-tRNA synthetase anticodon-binding" evidence="16">
    <location>
        <begin position="688"/>
        <end position="839"/>
    </location>
</feature>
<comment type="domain">
    <text evidence="13">The C-terminal coiled-coil domain is crucial for aminoacylation activity.</text>
</comment>
<evidence type="ECO:0000256" key="1">
    <source>
        <dbReference type="ARBA" id="ARBA00004496"/>
    </source>
</evidence>
<dbReference type="SUPFAM" id="SSF46589">
    <property type="entry name" value="tRNA-binding arm"/>
    <property type="match status" value="1"/>
</dbReference>
<feature type="region of interest" description="Disordered" evidence="14">
    <location>
        <begin position="1"/>
        <end position="24"/>
    </location>
</feature>
<comment type="function">
    <text evidence="11 13">Catalyzes the attachment of valine to tRNA(Val). As ValRS can inadvertently accommodate and process structurally similar amino acids such as threonine, to avoid such errors, it has a 'posttransfer' editing activity that hydrolyzes mischarged Thr-tRNA(Val) in a tRNA-dependent manner.</text>
</comment>
<evidence type="ECO:0000256" key="5">
    <source>
        <dbReference type="ARBA" id="ARBA00022741"/>
    </source>
</evidence>
<accession>A0AA90XU31</accession>
<dbReference type="PRINTS" id="PR00986">
    <property type="entry name" value="TRNASYNTHVAL"/>
</dbReference>
<dbReference type="PROSITE" id="PS00178">
    <property type="entry name" value="AA_TRNA_LIGASE_I"/>
    <property type="match status" value="1"/>
</dbReference>
<dbReference type="InterPro" id="IPR013155">
    <property type="entry name" value="M/V/L/I-tRNA-synth_anticd-bd"/>
</dbReference>
<dbReference type="HAMAP" id="MF_02004">
    <property type="entry name" value="Val_tRNA_synth_type1"/>
    <property type="match status" value="1"/>
</dbReference>
<dbReference type="Proteomes" id="UP000698240">
    <property type="component" value="Unassembled WGS sequence"/>
</dbReference>
<dbReference type="InterPro" id="IPR002300">
    <property type="entry name" value="aa-tRNA-synth_Ia"/>
</dbReference>
<comment type="domain">
    <text evidence="13">ValRS has two distinct active sites: one for aminoacylation and one for editing. The misactivated threonine is translocated from the active site to the editing site.</text>
</comment>
<proteinExistence type="inferred from homology"/>
<dbReference type="FunFam" id="1.10.730.10:FF:000007">
    <property type="entry name" value="Valine--tRNA ligase"/>
    <property type="match status" value="1"/>
</dbReference>
<dbReference type="CDD" id="cd00817">
    <property type="entry name" value="ValRS_core"/>
    <property type="match status" value="1"/>
</dbReference>
<protein>
    <recommendedName>
        <fullName evidence="13">Valine--tRNA ligase</fullName>
        <ecNumber evidence="13">6.1.1.9</ecNumber>
    </recommendedName>
    <alternativeName>
        <fullName evidence="13">Valyl-tRNA synthetase</fullName>
        <shortName evidence="13">ValRS</shortName>
    </alternativeName>
</protein>
<dbReference type="RefSeq" id="WP_167311351.1">
    <property type="nucleotide sequence ID" value="NZ_CP110790.1"/>
</dbReference>
<dbReference type="Gene3D" id="3.40.50.620">
    <property type="entry name" value="HUPs"/>
    <property type="match status" value="2"/>
</dbReference>
<comment type="caution">
    <text evidence="18">The sequence shown here is derived from an EMBL/GenBank/DDBJ whole genome shotgun (WGS) entry which is preliminary data.</text>
</comment>
<dbReference type="CDD" id="cd07962">
    <property type="entry name" value="Anticodon_Ia_Val"/>
    <property type="match status" value="1"/>
</dbReference>
<dbReference type="Gene3D" id="3.90.740.10">
    <property type="entry name" value="Valyl/Leucyl/Isoleucyl-tRNA synthetase, editing domain"/>
    <property type="match status" value="2"/>
</dbReference>
<evidence type="ECO:0000313" key="18">
    <source>
        <dbReference type="EMBL" id="NIL26923.1"/>
    </source>
</evidence>
<dbReference type="Pfam" id="PF10458">
    <property type="entry name" value="Val_tRNA-synt_C"/>
    <property type="match status" value="1"/>
</dbReference>
<dbReference type="InterPro" id="IPR002303">
    <property type="entry name" value="Valyl-tRNA_ligase"/>
</dbReference>
<keyword evidence="7 13" id="KW-0648">Protein biosynthesis</keyword>
<feature type="coiled-coil region" evidence="13">
    <location>
        <begin position="896"/>
        <end position="923"/>
    </location>
</feature>
<evidence type="ECO:0000256" key="2">
    <source>
        <dbReference type="ARBA" id="ARBA00011245"/>
    </source>
</evidence>
<dbReference type="PANTHER" id="PTHR11946">
    <property type="entry name" value="VALYL-TRNA SYNTHETASES"/>
    <property type="match status" value="1"/>
</dbReference>
<dbReference type="FunFam" id="3.90.740.10:FF:000004">
    <property type="entry name" value="Valine--tRNA ligase"/>
    <property type="match status" value="1"/>
</dbReference>
<evidence type="ECO:0000256" key="12">
    <source>
        <dbReference type="ARBA" id="ARBA00060830"/>
    </source>
</evidence>
<dbReference type="GO" id="GO:0002161">
    <property type="term" value="F:aminoacyl-tRNA deacylase activity"/>
    <property type="evidence" value="ECO:0007669"/>
    <property type="project" value="InterPro"/>
</dbReference>
<name>A0AA90XU31_9GAMM</name>
<comment type="catalytic activity">
    <reaction evidence="10 13">
        <text>tRNA(Val) + L-valine + ATP = L-valyl-tRNA(Val) + AMP + diphosphate</text>
        <dbReference type="Rhea" id="RHEA:10704"/>
        <dbReference type="Rhea" id="RHEA-COMP:9672"/>
        <dbReference type="Rhea" id="RHEA-COMP:9708"/>
        <dbReference type="ChEBI" id="CHEBI:30616"/>
        <dbReference type="ChEBI" id="CHEBI:33019"/>
        <dbReference type="ChEBI" id="CHEBI:57762"/>
        <dbReference type="ChEBI" id="CHEBI:78442"/>
        <dbReference type="ChEBI" id="CHEBI:78537"/>
        <dbReference type="ChEBI" id="CHEBI:456215"/>
        <dbReference type="EC" id="6.1.1.9"/>
    </reaction>
</comment>
<dbReference type="FunFam" id="3.40.50.620:FF:000032">
    <property type="entry name" value="Valine--tRNA ligase"/>
    <property type="match status" value="1"/>
</dbReference>
<dbReference type="NCBIfam" id="TIGR00422">
    <property type="entry name" value="valS"/>
    <property type="match status" value="1"/>
</dbReference>
<feature type="domain" description="Valyl-tRNA synthetase tRNA-binding arm" evidence="17">
    <location>
        <begin position="900"/>
        <end position="959"/>
    </location>
</feature>
<dbReference type="InterPro" id="IPR009080">
    <property type="entry name" value="tRNAsynth_Ia_anticodon-bd"/>
</dbReference>
<comment type="similarity">
    <text evidence="12 13">Belongs to the class-I aminoacyl-tRNA synthetase family. ValS type 1 subfamily.</text>
</comment>
<dbReference type="EMBL" id="JAASAN010000003">
    <property type="protein sequence ID" value="NIL26923.1"/>
    <property type="molecule type" value="Genomic_DNA"/>
</dbReference>
<reference evidence="18" key="1">
    <citation type="submission" date="2020-03" db="EMBL/GenBank/DDBJ databases">
        <authorList>
            <person name="Kislichkina A."/>
            <person name="Dentovskaya S."/>
            <person name="Shaikhutdinov R."/>
            <person name="Ivanov S."/>
            <person name="Sizova A."/>
            <person name="Solomentsev V."/>
            <person name="Bogun A."/>
        </authorList>
    </citation>
    <scope>NUCLEOTIDE SEQUENCE</scope>
    <source>
        <strain evidence="18">SCPM-O-B-8025</strain>
    </source>
</reference>
<evidence type="ECO:0000313" key="19">
    <source>
        <dbReference type="Proteomes" id="UP000698240"/>
    </source>
</evidence>
<evidence type="ECO:0000256" key="11">
    <source>
        <dbReference type="ARBA" id="ARBA00055630"/>
    </source>
</evidence>
<organism evidence="18 19">
    <name type="scientific">Yersinia massiliensis</name>
    <dbReference type="NCBI Taxonomy" id="419257"/>
    <lineage>
        <taxon>Bacteria</taxon>
        <taxon>Pseudomonadati</taxon>
        <taxon>Pseudomonadota</taxon>
        <taxon>Gammaproteobacteria</taxon>
        <taxon>Enterobacterales</taxon>
        <taxon>Yersiniaceae</taxon>
        <taxon>Yersinia</taxon>
    </lineage>
</organism>
<dbReference type="Pfam" id="PF00133">
    <property type="entry name" value="tRNA-synt_1"/>
    <property type="match status" value="1"/>
</dbReference>
<dbReference type="AlphaFoldDB" id="A0AA90XU31"/>
<keyword evidence="5 13" id="KW-0547">Nucleotide-binding</keyword>
<dbReference type="FunFam" id="3.90.740.10:FF:000003">
    <property type="entry name" value="Valine--tRNA ligase"/>
    <property type="match status" value="1"/>
</dbReference>
<evidence type="ECO:0000256" key="14">
    <source>
        <dbReference type="SAM" id="MobiDB-lite"/>
    </source>
</evidence>
<dbReference type="NCBIfam" id="NF004349">
    <property type="entry name" value="PRK05729.1"/>
    <property type="match status" value="1"/>
</dbReference>
<evidence type="ECO:0000256" key="3">
    <source>
        <dbReference type="ARBA" id="ARBA00022490"/>
    </source>
</evidence>
<dbReference type="InterPro" id="IPR001412">
    <property type="entry name" value="aa-tRNA-synth_I_CS"/>
</dbReference>
<evidence type="ECO:0000256" key="6">
    <source>
        <dbReference type="ARBA" id="ARBA00022840"/>
    </source>
</evidence>
<sequence length="965" mass="109661">MDNTPSSIDKTEPSLDKTYSPQEIEQPLYEHWEKQGYFKPNGDTSKESYCIMIPPPNITGSLHMGHAFQQTIMDTLIRYQRMQGKNTLWQAGTDHAGIATQMVVERKIAAEEGKTRHDYGRDAFIDKIWQWKGESGGTITRQMRRLGNSVDWERERFTMDDGLSNAVKEVFVRLHKEDLIYRGKRLVNWDPKLRTAISDLEVENRESKGSMWHLRYPLADGAKTAEGKDYLVVATTRPETVLGDTGVAVNPEDPRYKDLIGKEVILPLVGRRIPILGDEHADMEKGTGCVKITPAHDFNDYEVGKRHALPMINILTFDGDIRAEAEVFDTNGEASDACSSAIPEQFQGLERFAARKAVVAEFDKLGLLEEIKPHDLTVPYGDRGGVVIEPMLTDQWYVRTAPLAKVAIEAVENGEIQFVPKQYENMYYSWMRDIQDWCISRQLWWGHRIPAWYDEQGKVYVGRDEAEVRRENNLGPEIALRQDEDVLDTWFSSGLWTFSTLGWPEQTDALKTFHPTSVVVSGFDIIFFWIARMIMLTMHFMKDENGKPQVPFKTVYMTGLIRDDEGQKMSKSKGNVIDPLDMVDGISLEELLEKRTGNMMQPQLAEKIRKRTEKQFPNGIEPHGTDALRFTLAALASTGRDINWDMKRLEGYRNFCNKLWNASRFVLMNTEGQDCGQNGGEMVLSLADRWILAEFNQTIKAYREAMDTYRFDLAAGILYEFTWNQFCDWYLELTKPVMNSGSEAELRGTRHTLIEVLEALLRLAHPIIPYITETIWQRVKVLKGITADTIMLQPFPEYDASQVDEKALSDLEWIKQTIIAVRNIRAEMNIAPSKPLDVMLRGASAEAQRRVVENQSFIQSLARLSSLTLLPEGEKGPVSVTKLVEGAEVLIPMAGLIDKATELDRLAKEVAKLEAEIERIESKLSNEGFVARAPEAVVAKERERMAACADAKQKLIEQQATIAAL</sequence>
<dbReference type="PANTHER" id="PTHR11946:SF93">
    <property type="entry name" value="VALINE--TRNA LIGASE, CHLOROPLASTIC_MITOCHONDRIAL 2"/>
    <property type="match status" value="1"/>
</dbReference>
<evidence type="ECO:0000259" key="15">
    <source>
        <dbReference type="Pfam" id="PF00133"/>
    </source>
</evidence>
<dbReference type="GO" id="GO:0006438">
    <property type="term" value="P:valyl-tRNA aminoacylation"/>
    <property type="evidence" value="ECO:0007669"/>
    <property type="project" value="UniProtKB-UniRule"/>
</dbReference>
<evidence type="ECO:0000259" key="17">
    <source>
        <dbReference type="Pfam" id="PF10458"/>
    </source>
</evidence>
<keyword evidence="6 13" id="KW-0067">ATP-binding</keyword>
<dbReference type="GO" id="GO:0005524">
    <property type="term" value="F:ATP binding"/>
    <property type="evidence" value="ECO:0007669"/>
    <property type="project" value="UniProtKB-UniRule"/>
</dbReference>
<comment type="subunit">
    <text evidence="2 13">Monomer.</text>
</comment>
<evidence type="ECO:0000259" key="16">
    <source>
        <dbReference type="Pfam" id="PF08264"/>
    </source>
</evidence>
<dbReference type="EC" id="6.1.1.9" evidence="13"/>
<dbReference type="InterPro" id="IPR009008">
    <property type="entry name" value="Val/Leu/Ile-tRNA-synth_edit"/>
</dbReference>
<feature type="domain" description="Aminoacyl-tRNA synthetase class Ia" evidence="15">
    <location>
        <begin position="28"/>
        <end position="645"/>
    </location>
</feature>
<dbReference type="InterPro" id="IPR010978">
    <property type="entry name" value="tRNA-bd_arm"/>
</dbReference>
<gene>
    <name evidence="13" type="primary">valS</name>
    <name evidence="18" type="ORF">HB980_10255</name>
</gene>
<evidence type="ECO:0000256" key="7">
    <source>
        <dbReference type="ARBA" id="ARBA00022917"/>
    </source>
</evidence>
<dbReference type="Gene3D" id="1.10.730.10">
    <property type="entry name" value="Isoleucyl-tRNA Synthetase, Domain 1"/>
    <property type="match status" value="1"/>
</dbReference>
<evidence type="ECO:0000256" key="8">
    <source>
        <dbReference type="ARBA" id="ARBA00023054"/>
    </source>
</evidence>
<dbReference type="InterPro" id="IPR014729">
    <property type="entry name" value="Rossmann-like_a/b/a_fold"/>
</dbReference>
<comment type="subcellular location">
    <subcellularLocation>
        <location evidence="1 13">Cytoplasm</location>
    </subcellularLocation>
</comment>
<dbReference type="Pfam" id="PF08264">
    <property type="entry name" value="Anticodon_1"/>
    <property type="match status" value="1"/>
</dbReference>
<evidence type="ECO:0000256" key="10">
    <source>
        <dbReference type="ARBA" id="ARBA00047552"/>
    </source>
</evidence>
<feature type="binding site" evidence="13">
    <location>
        <position position="571"/>
    </location>
    <ligand>
        <name>ATP</name>
        <dbReference type="ChEBI" id="CHEBI:30616"/>
    </ligand>
</feature>
<keyword evidence="4 13" id="KW-0436">Ligase</keyword>
<keyword evidence="8 13" id="KW-0175">Coiled coil</keyword>